<organism evidence="2 3">
    <name type="scientific">Priestia koreensis</name>
    <dbReference type="NCBI Taxonomy" id="284581"/>
    <lineage>
        <taxon>Bacteria</taxon>
        <taxon>Bacillati</taxon>
        <taxon>Bacillota</taxon>
        <taxon>Bacilli</taxon>
        <taxon>Bacillales</taxon>
        <taxon>Bacillaceae</taxon>
        <taxon>Priestia</taxon>
    </lineage>
</organism>
<dbReference type="PANTHER" id="PTHR38442:SF1">
    <property type="entry name" value="INNER MEMBRANE PROTEIN"/>
    <property type="match status" value="1"/>
</dbReference>
<protein>
    <recommendedName>
        <fullName evidence="4">DUF445 domain-containing protein</fullName>
    </recommendedName>
</protein>
<evidence type="ECO:0000313" key="2">
    <source>
        <dbReference type="EMBL" id="KOO46903.1"/>
    </source>
</evidence>
<reference evidence="3" key="1">
    <citation type="submission" date="2015-08" db="EMBL/GenBank/DDBJ databases">
        <title>Fjat-14210 dsm16467.</title>
        <authorList>
            <person name="Liu B."/>
            <person name="Wang J."/>
            <person name="Zhu Y."/>
            <person name="Liu G."/>
            <person name="Chen Q."/>
            <person name="Chen Z."/>
            <person name="Lan J."/>
            <person name="Che J."/>
            <person name="Ge C."/>
            <person name="Shi H."/>
            <person name="Pan Z."/>
            <person name="Liu X."/>
        </authorList>
    </citation>
    <scope>NUCLEOTIDE SEQUENCE [LARGE SCALE GENOMIC DNA]</scope>
    <source>
        <strain evidence="3">DSM 16467</strain>
    </source>
</reference>
<sequence length="422" mass="48182">MNKMKSEKKYESKHLASISLGIMGAGFVATMPLQGAWWGQLLQGGFEAGLVGGLADWFAVTALFRHPLGLPIPHTALLPKNRKKMTNAIVSVVKDEWLSKESIQDKIQKIRFTDRFISVAEKQITSESLRKGIVSVSEQFVQKIEVEKLVPLVEKELRKALHSFDMKRVIEGLIEQVIRKEYDQKALDYILDRVEEWGRKEETSLRLGRIALEALDNIKLDGILQFALKSFQSFLNEEKLGGILQSLLLSILGSMKEEDNPNRHAILTRVCEELEKAKTNDAMISEVNALKDQFVMDMNMTQALTDMLNHGKEKALRFIHDPAYTDTYVLPFLANMLQKLKQDEERLNKMEHWVHQQITNLIEENHEKIGSLVQENLDKLDNETLINMVENKIGKDIQWIRVNGAVCGFMIGLALTAIEWIF</sequence>
<dbReference type="GO" id="GO:0005886">
    <property type="term" value="C:plasma membrane"/>
    <property type="evidence" value="ECO:0007669"/>
    <property type="project" value="TreeGrafter"/>
</dbReference>
<dbReference type="AlphaFoldDB" id="A0A0M0L8C1"/>
<keyword evidence="1" id="KW-0812">Transmembrane</keyword>
<dbReference type="Pfam" id="PF04286">
    <property type="entry name" value="DUF445"/>
    <property type="match status" value="1"/>
</dbReference>
<evidence type="ECO:0000256" key="1">
    <source>
        <dbReference type="SAM" id="Phobius"/>
    </source>
</evidence>
<dbReference type="STRING" id="284581.AMD01_08275"/>
<dbReference type="PANTHER" id="PTHR38442">
    <property type="entry name" value="INNER MEMBRANE PROTEIN-RELATED"/>
    <property type="match status" value="1"/>
</dbReference>
<proteinExistence type="predicted"/>
<dbReference type="Proteomes" id="UP000037558">
    <property type="component" value="Unassembled WGS sequence"/>
</dbReference>
<gene>
    <name evidence="2" type="ORF">AMD01_08275</name>
</gene>
<keyword evidence="3" id="KW-1185">Reference proteome</keyword>
<evidence type="ECO:0000313" key="3">
    <source>
        <dbReference type="Proteomes" id="UP000037558"/>
    </source>
</evidence>
<dbReference type="EMBL" id="LILC01000011">
    <property type="protein sequence ID" value="KOO46903.1"/>
    <property type="molecule type" value="Genomic_DNA"/>
</dbReference>
<dbReference type="InterPro" id="IPR007383">
    <property type="entry name" value="DUF445"/>
</dbReference>
<accession>A0A0M0L8C1</accession>
<feature type="transmembrane region" description="Helical" evidence="1">
    <location>
        <begin position="402"/>
        <end position="421"/>
    </location>
</feature>
<dbReference type="PATRIC" id="fig|284581.3.peg.3709"/>
<keyword evidence="1" id="KW-0472">Membrane</keyword>
<feature type="transmembrane region" description="Helical" evidence="1">
    <location>
        <begin position="20"/>
        <end position="39"/>
    </location>
</feature>
<evidence type="ECO:0008006" key="4">
    <source>
        <dbReference type="Google" id="ProtNLM"/>
    </source>
</evidence>
<comment type="caution">
    <text evidence="2">The sequence shown here is derived from an EMBL/GenBank/DDBJ whole genome shotgun (WGS) entry which is preliminary data.</text>
</comment>
<name>A0A0M0L8C1_9BACI</name>
<dbReference type="OrthoDB" id="9769590at2"/>
<keyword evidence="1" id="KW-1133">Transmembrane helix</keyword>